<evidence type="ECO:0000256" key="1">
    <source>
        <dbReference type="SAM" id="MobiDB-lite"/>
    </source>
</evidence>
<evidence type="ECO:0000313" key="3">
    <source>
        <dbReference type="Proteomes" id="UP001218218"/>
    </source>
</evidence>
<sequence>MTHLARSRSTRPDLDSILPLYGAATAPTAAAFTTRFLHPRIRHSFWDTRALVARVCLTAAAAGRERLQSNQRRDYVRLVQRPVRGDSDGESEGDEPFHENPLWEEAPPPLLDIPNAQSDREGDQPSTSSIQASGANTGPVVVLQDELPAIGPYSPLHPDILYILSPA</sequence>
<feature type="compositionally biased region" description="Polar residues" evidence="1">
    <location>
        <begin position="124"/>
        <end position="136"/>
    </location>
</feature>
<proteinExistence type="predicted"/>
<dbReference type="Proteomes" id="UP001218218">
    <property type="component" value="Unassembled WGS sequence"/>
</dbReference>
<dbReference type="AlphaFoldDB" id="A0AAD6ZGI0"/>
<name>A0AAD6ZGI0_9AGAR</name>
<protein>
    <submittedName>
        <fullName evidence="2">Uncharacterized protein</fullName>
    </submittedName>
</protein>
<gene>
    <name evidence="2" type="ORF">DFH08DRAFT_969974</name>
</gene>
<accession>A0AAD6ZGI0</accession>
<organism evidence="2 3">
    <name type="scientific">Mycena albidolilacea</name>
    <dbReference type="NCBI Taxonomy" id="1033008"/>
    <lineage>
        <taxon>Eukaryota</taxon>
        <taxon>Fungi</taxon>
        <taxon>Dikarya</taxon>
        <taxon>Basidiomycota</taxon>
        <taxon>Agaricomycotina</taxon>
        <taxon>Agaricomycetes</taxon>
        <taxon>Agaricomycetidae</taxon>
        <taxon>Agaricales</taxon>
        <taxon>Marasmiineae</taxon>
        <taxon>Mycenaceae</taxon>
        <taxon>Mycena</taxon>
    </lineage>
</organism>
<feature type="region of interest" description="Disordered" evidence="1">
    <location>
        <begin position="69"/>
        <end position="137"/>
    </location>
</feature>
<keyword evidence="3" id="KW-1185">Reference proteome</keyword>
<reference evidence="2" key="1">
    <citation type="submission" date="2023-03" db="EMBL/GenBank/DDBJ databases">
        <title>Massive genome expansion in bonnet fungi (Mycena s.s.) driven by repeated elements and novel gene families across ecological guilds.</title>
        <authorList>
            <consortium name="Lawrence Berkeley National Laboratory"/>
            <person name="Harder C.B."/>
            <person name="Miyauchi S."/>
            <person name="Viragh M."/>
            <person name="Kuo A."/>
            <person name="Thoen E."/>
            <person name="Andreopoulos B."/>
            <person name="Lu D."/>
            <person name="Skrede I."/>
            <person name="Drula E."/>
            <person name="Henrissat B."/>
            <person name="Morin E."/>
            <person name="Kohler A."/>
            <person name="Barry K."/>
            <person name="LaButti K."/>
            <person name="Morin E."/>
            <person name="Salamov A."/>
            <person name="Lipzen A."/>
            <person name="Mereny Z."/>
            <person name="Hegedus B."/>
            <person name="Baldrian P."/>
            <person name="Stursova M."/>
            <person name="Weitz H."/>
            <person name="Taylor A."/>
            <person name="Grigoriev I.V."/>
            <person name="Nagy L.G."/>
            <person name="Martin F."/>
            <person name="Kauserud H."/>
        </authorList>
    </citation>
    <scope>NUCLEOTIDE SEQUENCE</scope>
    <source>
        <strain evidence="2">CBHHK002</strain>
    </source>
</reference>
<dbReference type="EMBL" id="JARIHO010000050">
    <property type="protein sequence ID" value="KAJ7321608.1"/>
    <property type="molecule type" value="Genomic_DNA"/>
</dbReference>
<evidence type="ECO:0000313" key="2">
    <source>
        <dbReference type="EMBL" id="KAJ7321608.1"/>
    </source>
</evidence>
<comment type="caution">
    <text evidence="2">The sequence shown here is derived from an EMBL/GenBank/DDBJ whole genome shotgun (WGS) entry which is preliminary data.</text>
</comment>